<evidence type="ECO:0000313" key="2">
    <source>
        <dbReference type="Proteomes" id="UP000077266"/>
    </source>
</evidence>
<dbReference type="InParanoid" id="A0A165KFU4"/>
<evidence type="ECO:0000313" key="1">
    <source>
        <dbReference type="EMBL" id="KZV96271.1"/>
    </source>
</evidence>
<sequence length="219" mass="24458">MTAAWLSALDISRLRRVVMEVSTPAEIISPYFRSMRGPIELSLQVLRFPQKLSVYRKHGLVFLAAAPQVDKSFQAPWGQLKMEPHALAEYCALMPRVTRLEFPTAAWADMARLAAPSAMLALTTLILDVRRGRLPGDYVPFVHGPSAVVRQIACPNLEQLVLVGHRKVRLRTAAIAHFMRARLGIAERARPTILLKTSGISLRGPALRLRRLVRKIIAT</sequence>
<dbReference type="EMBL" id="KV425945">
    <property type="protein sequence ID" value="KZV96271.1"/>
    <property type="molecule type" value="Genomic_DNA"/>
</dbReference>
<reference evidence="1 2" key="1">
    <citation type="journal article" date="2016" name="Mol. Biol. Evol.">
        <title>Comparative Genomics of Early-Diverging Mushroom-Forming Fungi Provides Insights into the Origins of Lignocellulose Decay Capabilities.</title>
        <authorList>
            <person name="Nagy L.G."/>
            <person name="Riley R."/>
            <person name="Tritt A."/>
            <person name="Adam C."/>
            <person name="Daum C."/>
            <person name="Floudas D."/>
            <person name="Sun H."/>
            <person name="Yadav J.S."/>
            <person name="Pangilinan J."/>
            <person name="Larsson K.H."/>
            <person name="Matsuura K."/>
            <person name="Barry K."/>
            <person name="Labutti K."/>
            <person name="Kuo R."/>
            <person name="Ohm R.A."/>
            <person name="Bhattacharya S.S."/>
            <person name="Shirouzu T."/>
            <person name="Yoshinaga Y."/>
            <person name="Martin F.M."/>
            <person name="Grigoriev I.V."/>
            <person name="Hibbett D.S."/>
        </authorList>
    </citation>
    <scope>NUCLEOTIDE SEQUENCE [LARGE SCALE GENOMIC DNA]</scope>
    <source>
        <strain evidence="1 2">HHB12029</strain>
    </source>
</reference>
<gene>
    <name evidence="1" type="ORF">EXIGLDRAFT_733629</name>
</gene>
<keyword evidence="2" id="KW-1185">Reference proteome</keyword>
<name>A0A165KFU4_EXIGL</name>
<organism evidence="1 2">
    <name type="scientific">Exidia glandulosa HHB12029</name>
    <dbReference type="NCBI Taxonomy" id="1314781"/>
    <lineage>
        <taxon>Eukaryota</taxon>
        <taxon>Fungi</taxon>
        <taxon>Dikarya</taxon>
        <taxon>Basidiomycota</taxon>
        <taxon>Agaricomycotina</taxon>
        <taxon>Agaricomycetes</taxon>
        <taxon>Auriculariales</taxon>
        <taxon>Exidiaceae</taxon>
        <taxon>Exidia</taxon>
    </lineage>
</organism>
<dbReference type="Proteomes" id="UP000077266">
    <property type="component" value="Unassembled WGS sequence"/>
</dbReference>
<proteinExistence type="predicted"/>
<dbReference type="AlphaFoldDB" id="A0A165KFU4"/>
<protein>
    <submittedName>
        <fullName evidence="1">Uncharacterized protein</fullName>
    </submittedName>
</protein>
<accession>A0A165KFU4</accession>